<accession>A0ABR7KGC3</accession>
<reference evidence="1 2" key="1">
    <citation type="submission" date="2020-08" db="EMBL/GenBank/DDBJ databases">
        <authorList>
            <person name="Liu C."/>
            <person name="Sun Q."/>
        </authorList>
    </citation>
    <scope>NUCLEOTIDE SEQUENCE [LARGE SCALE GENOMIC DNA]</scope>
    <source>
        <strain evidence="1 2">L34</strain>
    </source>
</reference>
<evidence type="ECO:0000313" key="2">
    <source>
        <dbReference type="Proteomes" id="UP000649075"/>
    </source>
</evidence>
<dbReference type="CDD" id="cd09126">
    <property type="entry name" value="PLDc_C_DEXD_like"/>
    <property type="match status" value="1"/>
</dbReference>
<evidence type="ECO:0000313" key="1">
    <source>
        <dbReference type="EMBL" id="MBC6011767.1"/>
    </source>
</evidence>
<protein>
    <recommendedName>
        <fullName evidence="3">PLD phosphodiesterase domain-containing protein</fullName>
    </recommendedName>
</protein>
<gene>
    <name evidence="1" type="ORF">H8911_03220</name>
</gene>
<dbReference type="EMBL" id="JACRWH010000006">
    <property type="protein sequence ID" value="MBC6011767.1"/>
    <property type="molecule type" value="Genomic_DNA"/>
</dbReference>
<name>A0ABR7KGC3_9FIRM</name>
<comment type="caution">
    <text evidence="1">The sequence shown here is derived from an EMBL/GenBank/DDBJ whole genome shotgun (WGS) entry which is preliminary data.</text>
</comment>
<organism evidence="1 2">
    <name type="scientific">Holdemanella hominis</name>
    <dbReference type="NCBI Taxonomy" id="2764327"/>
    <lineage>
        <taxon>Bacteria</taxon>
        <taxon>Bacillati</taxon>
        <taxon>Bacillota</taxon>
        <taxon>Erysipelotrichia</taxon>
        <taxon>Erysipelotrichales</taxon>
        <taxon>Erysipelotrichaceae</taxon>
        <taxon>Holdemanella</taxon>
    </lineage>
</organism>
<evidence type="ECO:0008006" key="3">
    <source>
        <dbReference type="Google" id="ProtNLM"/>
    </source>
</evidence>
<keyword evidence="2" id="KW-1185">Reference proteome</keyword>
<dbReference type="Proteomes" id="UP000649075">
    <property type="component" value="Unassembled WGS sequence"/>
</dbReference>
<dbReference type="RefSeq" id="WP_186998676.1">
    <property type="nucleotide sequence ID" value="NZ_JACRWH010000006.1"/>
</dbReference>
<proteinExistence type="predicted"/>
<sequence>MRQSGFYLKSAEDNCEHFAIIDQEIVWYGNINLLGKQDVEDHIMRIQSKEIASELMEMTFGNSLYNYLNNF</sequence>